<keyword evidence="9" id="KW-1185">Reference proteome</keyword>
<organism evidence="8 9">
    <name type="scientific">Mycena pura</name>
    <dbReference type="NCBI Taxonomy" id="153505"/>
    <lineage>
        <taxon>Eukaryota</taxon>
        <taxon>Fungi</taxon>
        <taxon>Dikarya</taxon>
        <taxon>Basidiomycota</taxon>
        <taxon>Agaricomycotina</taxon>
        <taxon>Agaricomycetes</taxon>
        <taxon>Agaricomycetidae</taxon>
        <taxon>Agaricales</taxon>
        <taxon>Marasmiineae</taxon>
        <taxon>Mycenaceae</taxon>
        <taxon>Mycena</taxon>
    </lineage>
</organism>
<evidence type="ECO:0000256" key="3">
    <source>
        <dbReference type="ARBA" id="ARBA00022679"/>
    </source>
</evidence>
<dbReference type="GO" id="GO:0061630">
    <property type="term" value="F:ubiquitin protein ligase activity"/>
    <property type="evidence" value="ECO:0007669"/>
    <property type="project" value="UniProtKB-EC"/>
</dbReference>
<sequence>MFPLLPDEKRRKVNLGGRSGPSHSAVINDAKFLRNLRQHQKLQADSAARIQAQWRGILCRRRTRLQLRAIFEADMLGINGLRAMVLLAEDEILARWAGAVLARGEGSLFSIAQPHCDSWLVLIRRVASLLVISVAEGSRHSSAFRECFLRILNLLLAPVIVQRHLGNSAGNVVLSSISSYLLDRKFLELISAGICSIPAESKKDPCLPLLVPLLAIPFEIFPADSAQYTGAIGSMFFHVLTIPLLPNRIPIASLTVLSSKLPLCSFQSLDSFLPFLQSTSAESMIHLISNLLAFTPPRYPKLSVESLEAYLRLLTTLLNALPAHALDPPAPDPSAWQPLGDDSDLELDADGQPDNQDAIVNIPIDPRTRKRLQSLPSPSHLSALLQRTRDTPAIIGFVVALIAVWPSRKEEIMAALLAERDAGPVYVAQIYHTHIRDSAIGEDVNYNDAKHAALMLVLDLYTQALVTMGDDEFFSFAGADSDSDPNPLATSAARNPLSRADLISLTRKLMRLVWALYFSESTEDASPRRMGMSGRREVRLQIREKAVRCLLAIHARDSRRPFMPDGHWHESTRVNLQAFVEVAAREEEQRSRAHDEVVASARERAYFAPRLAILHAAPFALPFLTRAAIFQRWLATSKAAYRENNPGSRRTRSSAQLTIRRDHVAQDGFEQLQDVDLRGHIRVAFIDKLGLREGNAGHRGLYKEFFTAICKEVFAAERGLWFENEKHEIYPSPQSSMRTAESLKWFRFIGRILGKAMYDGILIDFAFAGFFLAKWLGRQGYLDDLASLDPALYKGLIFLKHYAGDVEDLSLNFAADVDDGGTMRTIDLLPNGSTIPVTKENRLQYIYLISHFRLSWQIKPQSQAFFEGLSELVEPRWLKMFNQQELQTLLGGADSGIDVEDLRANTRYEGTYEDADNPTIVAFWNVVRTFDQKQRRALLHFVTSCSRAPLMGFKHLNPNFTIHDMGDAPDHLPGSATCSNLLLLPHYTDEAVLKEKLLGAITSETGF</sequence>
<evidence type="ECO:0000256" key="1">
    <source>
        <dbReference type="ARBA" id="ARBA00000885"/>
    </source>
</evidence>
<proteinExistence type="predicted"/>
<evidence type="ECO:0000256" key="5">
    <source>
        <dbReference type="PROSITE-ProRule" id="PRU00104"/>
    </source>
</evidence>
<feature type="compositionally biased region" description="Acidic residues" evidence="6">
    <location>
        <begin position="341"/>
        <end position="351"/>
    </location>
</feature>
<dbReference type="EC" id="2.3.2.26" evidence="2"/>
<dbReference type="GO" id="GO:0006511">
    <property type="term" value="P:ubiquitin-dependent protein catabolic process"/>
    <property type="evidence" value="ECO:0007669"/>
    <property type="project" value="TreeGrafter"/>
</dbReference>
<dbReference type="AlphaFoldDB" id="A0AAD6YB02"/>
<dbReference type="PANTHER" id="PTHR45700:SF2">
    <property type="entry name" value="UBIQUITIN-PROTEIN LIGASE E3C"/>
    <property type="match status" value="1"/>
</dbReference>
<dbReference type="InterPro" id="IPR000569">
    <property type="entry name" value="HECT_dom"/>
</dbReference>
<dbReference type="PROSITE" id="PS50237">
    <property type="entry name" value="HECT"/>
    <property type="match status" value="1"/>
</dbReference>
<accession>A0AAD6YB02</accession>
<dbReference type="Proteomes" id="UP001219525">
    <property type="component" value="Unassembled WGS sequence"/>
</dbReference>
<feature type="domain" description="HECT" evidence="7">
    <location>
        <begin position="673"/>
        <end position="1007"/>
    </location>
</feature>
<evidence type="ECO:0000256" key="2">
    <source>
        <dbReference type="ARBA" id="ARBA00012485"/>
    </source>
</evidence>
<dbReference type="InterPro" id="IPR035983">
    <property type="entry name" value="Hect_E3_ubiquitin_ligase"/>
</dbReference>
<evidence type="ECO:0000313" key="8">
    <source>
        <dbReference type="EMBL" id="KAJ7199972.1"/>
    </source>
</evidence>
<dbReference type="GO" id="GO:0000209">
    <property type="term" value="P:protein polyubiquitination"/>
    <property type="evidence" value="ECO:0007669"/>
    <property type="project" value="InterPro"/>
</dbReference>
<evidence type="ECO:0000313" key="9">
    <source>
        <dbReference type="Proteomes" id="UP001219525"/>
    </source>
</evidence>
<dbReference type="Gene3D" id="3.30.2160.10">
    <property type="entry name" value="Hect, E3 ligase catalytic domain"/>
    <property type="match status" value="1"/>
</dbReference>
<comment type="catalytic activity">
    <reaction evidence="1">
        <text>S-ubiquitinyl-[E2 ubiquitin-conjugating enzyme]-L-cysteine + [acceptor protein]-L-lysine = [E2 ubiquitin-conjugating enzyme]-L-cysteine + N(6)-ubiquitinyl-[acceptor protein]-L-lysine.</text>
        <dbReference type="EC" id="2.3.2.26"/>
    </reaction>
</comment>
<dbReference type="InterPro" id="IPR044611">
    <property type="entry name" value="E3A/B/C-like"/>
</dbReference>
<dbReference type="CDD" id="cd00078">
    <property type="entry name" value="HECTc"/>
    <property type="match status" value="1"/>
</dbReference>
<gene>
    <name evidence="8" type="ORF">GGX14DRAFT_660968</name>
</gene>
<dbReference type="FunFam" id="3.30.2410.10:FF:000011">
    <property type="entry name" value="Putative Ubiquitin-protein ligase E3C"/>
    <property type="match status" value="1"/>
</dbReference>
<dbReference type="PANTHER" id="PTHR45700">
    <property type="entry name" value="UBIQUITIN-PROTEIN LIGASE E3C"/>
    <property type="match status" value="1"/>
</dbReference>
<dbReference type="SUPFAM" id="SSF56204">
    <property type="entry name" value="Hect, E3 ligase catalytic domain"/>
    <property type="match status" value="1"/>
</dbReference>
<feature type="region of interest" description="Disordered" evidence="6">
    <location>
        <begin position="331"/>
        <end position="352"/>
    </location>
</feature>
<dbReference type="Gene3D" id="3.30.2410.10">
    <property type="entry name" value="Hect, E3 ligase catalytic domain"/>
    <property type="match status" value="1"/>
</dbReference>
<keyword evidence="4 5" id="KW-0833">Ubl conjugation pathway</keyword>
<dbReference type="Pfam" id="PF00632">
    <property type="entry name" value="HECT"/>
    <property type="match status" value="1"/>
</dbReference>
<protein>
    <recommendedName>
        <fullName evidence="2">HECT-type E3 ubiquitin transferase</fullName>
        <ecNumber evidence="2">2.3.2.26</ecNumber>
    </recommendedName>
</protein>
<reference evidence="8" key="1">
    <citation type="submission" date="2023-03" db="EMBL/GenBank/DDBJ databases">
        <title>Massive genome expansion in bonnet fungi (Mycena s.s.) driven by repeated elements and novel gene families across ecological guilds.</title>
        <authorList>
            <consortium name="Lawrence Berkeley National Laboratory"/>
            <person name="Harder C.B."/>
            <person name="Miyauchi S."/>
            <person name="Viragh M."/>
            <person name="Kuo A."/>
            <person name="Thoen E."/>
            <person name="Andreopoulos B."/>
            <person name="Lu D."/>
            <person name="Skrede I."/>
            <person name="Drula E."/>
            <person name="Henrissat B."/>
            <person name="Morin E."/>
            <person name="Kohler A."/>
            <person name="Barry K."/>
            <person name="LaButti K."/>
            <person name="Morin E."/>
            <person name="Salamov A."/>
            <person name="Lipzen A."/>
            <person name="Mereny Z."/>
            <person name="Hegedus B."/>
            <person name="Baldrian P."/>
            <person name="Stursova M."/>
            <person name="Weitz H."/>
            <person name="Taylor A."/>
            <person name="Grigoriev I.V."/>
            <person name="Nagy L.G."/>
            <person name="Martin F."/>
            <person name="Kauserud H."/>
        </authorList>
    </citation>
    <scope>NUCLEOTIDE SEQUENCE</scope>
    <source>
        <strain evidence="8">9144</strain>
    </source>
</reference>
<dbReference type="EMBL" id="JARJCW010000065">
    <property type="protein sequence ID" value="KAJ7199972.1"/>
    <property type="molecule type" value="Genomic_DNA"/>
</dbReference>
<evidence type="ECO:0000259" key="7">
    <source>
        <dbReference type="PROSITE" id="PS50237"/>
    </source>
</evidence>
<dbReference type="Gene3D" id="3.90.1750.10">
    <property type="entry name" value="Hect, E3 ligase catalytic domains"/>
    <property type="match status" value="1"/>
</dbReference>
<dbReference type="PROSITE" id="PS50096">
    <property type="entry name" value="IQ"/>
    <property type="match status" value="1"/>
</dbReference>
<comment type="caution">
    <text evidence="8">The sequence shown here is derived from an EMBL/GenBank/DDBJ whole genome shotgun (WGS) entry which is preliminary data.</text>
</comment>
<dbReference type="FunFam" id="3.30.2160.10:FF:000002">
    <property type="entry name" value="Putative Ubiquitin-protein ligase E3C"/>
    <property type="match status" value="1"/>
</dbReference>
<evidence type="ECO:0000256" key="6">
    <source>
        <dbReference type="SAM" id="MobiDB-lite"/>
    </source>
</evidence>
<dbReference type="SMART" id="SM00119">
    <property type="entry name" value="HECTc"/>
    <property type="match status" value="1"/>
</dbReference>
<feature type="active site" description="Glycyl thioester intermediate" evidence="5">
    <location>
        <position position="978"/>
    </location>
</feature>
<evidence type="ECO:0000256" key="4">
    <source>
        <dbReference type="ARBA" id="ARBA00022786"/>
    </source>
</evidence>
<name>A0AAD6YB02_9AGAR</name>
<keyword evidence="3" id="KW-0808">Transferase</keyword>